<gene>
    <name evidence="2" type="ORF">ILUMI_04567</name>
</gene>
<feature type="compositionally biased region" description="Basic and acidic residues" evidence="1">
    <location>
        <begin position="17"/>
        <end position="29"/>
    </location>
</feature>
<name>A0A8K0GEF3_IGNLU</name>
<accession>A0A8K0GEF3</accession>
<dbReference type="AlphaFoldDB" id="A0A8K0GEF3"/>
<dbReference type="Proteomes" id="UP000801492">
    <property type="component" value="Unassembled WGS sequence"/>
</dbReference>
<keyword evidence="3" id="KW-1185">Reference proteome</keyword>
<feature type="compositionally biased region" description="Polar residues" evidence="1">
    <location>
        <begin position="1"/>
        <end position="10"/>
    </location>
</feature>
<dbReference type="EMBL" id="VTPC01001535">
    <property type="protein sequence ID" value="KAF2901620.1"/>
    <property type="molecule type" value="Genomic_DNA"/>
</dbReference>
<proteinExistence type="predicted"/>
<evidence type="ECO:0000313" key="2">
    <source>
        <dbReference type="EMBL" id="KAF2901620.1"/>
    </source>
</evidence>
<evidence type="ECO:0000256" key="1">
    <source>
        <dbReference type="SAM" id="MobiDB-lite"/>
    </source>
</evidence>
<protein>
    <submittedName>
        <fullName evidence="2">Uncharacterized protein</fullName>
    </submittedName>
</protein>
<comment type="caution">
    <text evidence="2">The sequence shown here is derived from an EMBL/GenBank/DDBJ whole genome shotgun (WGS) entry which is preliminary data.</text>
</comment>
<organism evidence="2 3">
    <name type="scientific">Ignelater luminosus</name>
    <name type="common">Cucubano</name>
    <name type="synonym">Pyrophorus luminosus</name>
    <dbReference type="NCBI Taxonomy" id="2038154"/>
    <lineage>
        <taxon>Eukaryota</taxon>
        <taxon>Metazoa</taxon>
        <taxon>Ecdysozoa</taxon>
        <taxon>Arthropoda</taxon>
        <taxon>Hexapoda</taxon>
        <taxon>Insecta</taxon>
        <taxon>Pterygota</taxon>
        <taxon>Neoptera</taxon>
        <taxon>Endopterygota</taxon>
        <taxon>Coleoptera</taxon>
        <taxon>Polyphaga</taxon>
        <taxon>Elateriformia</taxon>
        <taxon>Elateroidea</taxon>
        <taxon>Elateridae</taxon>
        <taxon>Agrypninae</taxon>
        <taxon>Pyrophorini</taxon>
        <taxon>Ignelater</taxon>
    </lineage>
</organism>
<sequence>MRNQSDSVQGRRTKSLQHHEKIHKDDTKNNPKKRTGQESTEIDDIDTENRFTILQEEDMEADYTAERAPPKQKQTRIPLIILKSKERWTTLSSKFKRQNLNFIKAKKLNDGISFHSETVEDYRKTIHLLDEEKVAFYTYQLTAEKLFRVAICNIPAEINTTDIKNDLEEKRFQINSIIRTTVGKEKRSTPLIHVSIKKTPEASGI</sequence>
<evidence type="ECO:0000313" key="3">
    <source>
        <dbReference type="Proteomes" id="UP000801492"/>
    </source>
</evidence>
<feature type="region of interest" description="Disordered" evidence="1">
    <location>
        <begin position="1"/>
        <end position="48"/>
    </location>
</feature>
<dbReference type="OrthoDB" id="8123891at2759"/>
<reference evidence="2" key="1">
    <citation type="submission" date="2019-08" db="EMBL/GenBank/DDBJ databases">
        <title>The genome of the North American firefly Photinus pyralis.</title>
        <authorList>
            <consortium name="Photinus pyralis genome working group"/>
            <person name="Fallon T.R."/>
            <person name="Sander Lower S.E."/>
            <person name="Weng J.-K."/>
        </authorList>
    </citation>
    <scope>NUCLEOTIDE SEQUENCE</scope>
    <source>
        <strain evidence="2">TRF0915ILg1</strain>
        <tissue evidence="2">Whole body</tissue>
    </source>
</reference>